<dbReference type="KEGG" id="cld:CLSPO_c29020"/>
<proteinExistence type="predicted"/>
<evidence type="ECO:0000313" key="2">
    <source>
        <dbReference type="EMBL" id="AKC63622.1"/>
    </source>
</evidence>
<dbReference type="EMBL" id="CP009225">
    <property type="protein sequence ID" value="AKC63622.1"/>
    <property type="molecule type" value="Genomic_DNA"/>
</dbReference>
<keyword evidence="6" id="KW-1185">Reference proteome</keyword>
<gene>
    <name evidence="2" type="ORF">CLSPO_c29020</name>
    <name evidence="4" type="ORF">CRX47_05570</name>
    <name evidence="3" type="ORF">FDF70_01660</name>
</gene>
<dbReference type="EMBL" id="PDLH01000007">
    <property type="protein sequence ID" value="PHG99344.1"/>
    <property type="molecule type" value="Genomic_DNA"/>
</dbReference>
<evidence type="ECO:0000313" key="4">
    <source>
        <dbReference type="EMBL" id="PHG99344.1"/>
    </source>
</evidence>
<dbReference type="AlphaFoldDB" id="A0A7X5SW77"/>
<reference evidence="2" key="1">
    <citation type="submission" date="2014-08" db="EMBL/GenBank/DDBJ databases">
        <authorList>
            <person name="Kubiak A."/>
            <person name="Poehlein A."/>
            <person name="Daniel R."/>
            <person name="Minton N.P."/>
        </authorList>
    </citation>
    <scope>NUCLEOTIDE SEQUENCE</scope>
    <source>
        <strain evidence="2">NCIMB 10696</strain>
    </source>
</reference>
<organism evidence="3 7">
    <name type="scientific">Clostridium sporogenes</name>
    <dbReference type="NCBI Taxonomy" id="1509"/>
    <lineage>
        <taxon>Bacteria</taxon>
        <taxon>Bacillati</taxon>
        <taxon>Bacillota</taxon>
        <taxon>Clostridia</taxon>
        <taxon>Eubacteriales</taxon>
        <taxon>Clostridiaceae</taxon>
        <taxon>Clostridium</taxon>
    </lineage>
</organism>
<protein>
    <submittedName>
        <fullName evidence="3">Uncharacterized protein</fullName>
    </submittedName>
</protein>
<dbReference type="Gene3D" id="2.60.120.380">
    <property type="match status" value="2"/>
</dbReference>
<evidence type="ECO:0000313" key="5">
    <source>
        <dbReference type="Proteomes" id="UP000033052"/>
    </source>
</evidence>
<dbReference type="RefSeq" id="WP_003494562.1">
    <property type="nucleotide sequence ID" value="NZ_CBCRVC010000014.1"/>
</dbReference>
<evidence type="ECO:0000313" key="3">
    <source>
        <dbReference type="EMBL" id="NFR60232.1"/>
    </source>
</evidence>
<name>A0A7X5SW77_CLOSG</name>
<reference evidence="2 5" key="2">
    <citation type="journal article" date="2015" name="PLoS ONE">
        <title>A universal mariner transposon system for forward genetic studies in the genus clostridium.</title>
        <authorList>
            <person name="Zhang Y."/>
            <person name="Grosse-Honebrink A."/>
            <person name="Minton N.P."/>
        </authorList>
    </citation>
    <scope>NUCLEOTIDE SEQUENCE [LARGE SCALE GENOMIC DNA]</scope>
    <source>
        <strain evidence="2 5">NCIMB 10696</strain>
    </source>
</reference>
<reference evidence="3 7" key="4">
    <citation type="submission" date="2019-04" db="EMBL/GenBank/DDBJ databases">
        <title>Genome sequencing of Clostridium botulinum Groups I-IV and Clostridium butyricum.</title>
        <authorList>
            <person name="Brunt J."/>
            <person name="Van Vliet A.H.M."/>
            <person name="Stringer S.C."/>
            <person name="Carter A.T."/>
            <person name="Peck M.W."/>
        </authorList>
    </citation>
    <scope>NUCLEOTIDE SEQUENCE [LARGE SCALE GENOMIC DNA]</scope>
    <source>
        <strain evidence="3 7">IFR 18/108</strain>
    </source>
</reference>
<evidence type="ECO:0000313" key="6">
    <source>
        <dbReference type="Proteomes" id="UP000223854"/>
    </source>
</evidence>
<dbReference type="Proteomes" id="UP000486601">
    <property type="component" value="Unassembled WGS sequence"/>
</dbReference>
<dbReference type="EMBL" id="SXCS01000001">
    <property type="protein sequence ID" value="NFR60232.1"/>
    <property type="molecule type" value="Genomic_DNA"/>
</dbReference>
<sequence>MKKRIIAVIIGMSAILTCSPVLANNKPIVKHVNDVKLAEKSAKVPFNTSNPNILNGNKKLGKPEVKLNEDSLKNSKVKIESRANSKYSLVRGKQPASDSNTTINDSPNRAYTINTDNIYSDTMTSEGAERWYAFENSSNKKLTVIMQALNSTNVDYNLFLFKYNDKTNNLDLVSSSLYPGIANEQLSAIGEEGIYFIGVNSVKGFDDKNPFVFEVISSDQYGANEPDDNILQAKSYESSLSIEDTIDNIFDQDWSKFSITKASRISASLNNVNTSNAYKVDIMNSDLQTVRTINANSSDDFLLSEGTYYARVQSNNGFDPQQKYKFNLTSTTIIGLSPDYKYVVTTDSNKKLYINGKPIDVTWERKHQFNYPGGGYEYRSQQVYQRSDSELIGAQYGTYTSTHTGTIKHAFNLVIKNPQYYYYYTRYYNGGPSDHDEIHEPIPIPVSLIIDVDTGTVVDFNSDNFNFYYINNIETHKFTPASN</sequence>
<dbReference type="Proteomes" id="UP000033052">
    <property type="component" value="Chromosome"/>
</dbReference>
<accession>A0A7X5SW77</accession>
<evidence type="ECO:0000256" key="1">
    <source>
        <dbReference type="SAM" id="SignalP"/>
    </source>
</evidence>
<evidence type="ECO:0000313" key="7">
    <source>
        <dbReference type="Proteomes" id="UP000486601"/>
    </source>
</evidence>
<dbReference type="GeneID" id="92939538"/>
<keyword evidence="1" id="KW-0732">Signal</keyword>
<reference evidence="4 6" key="3">
    <citation type="submission" date="2017-09" db="EMBL/GenBank/DDBJ databases">
        <title>FDA dAtabase for Regulatory Grade micrObial Sequences (FDA-ARGOS): Supporting development and validation of Infectious Disease Dx tests.</title>
        <authorList>
            <person name="Kerrigan L."/>
            <person name="Long C."/>
            <person name="Tallon L.J."/>
            <person name="Sadzewicz L."/>
            <person name="Ott S."/>
            <person name="Zhao X."/>
            <person name="Nagaraj S."/>
            <person name="Vavikolanu K."/>
            <person name="Aluvathingal J."/>
            <person name="Nadendla S."/>
            <person name="Sichtig H."/>
        </authorList>
    </citation>
    <scope>NUCLEOTIDE SEQUENCE [LARGE SCALE GENOMIC DNA]</scope>
    <source>
        <strain evidence="4 6">FDAARGOS_423</strain>
    </source>
</reference>
<feature type="chain" id="PRO_5044662108" evidence="1">
    <location>
        <begin position="24"/>
        <end position="483"/>
    </location>
</feature>
<feature type="signal peptide" evidence="1">
    <location>
        <begin position="1"/>
        <end position="23"/>
    </location>
</feature>
<dbReference type="Proteomes" id="UP000223854">
    <property type="component" value="Unassembled WGS sequence"/>
</dbReference>